<evidence type="ECO:0008006" key="3">
    <source>
        <dbReference type="Google" id="ProtNLM"/>
    </source>
</evidence>
<dbReference type="InterPro" id="IPR021734">
    <property type="entry name" value="DUF3303"/>
</dbReference>
<keyword evidence="2" id="KW-1185">Reference proteome</keyword>
<accession>A0AAN0RK94</accession>
<evidence type="ECO:0000313" key="1">
    <source>
        <dbReference type="EMBL" id="AII87778.1"/>
    </source>
</evidence>
<sequence length="84" mass="9789">MIFMITMTHDYSTCQTHDPERGPLWKNTLRSLPDHGLKIHANYVNRLEHKGYMVVEADSFEQIDAAFDPVLEMGHFEVTPVMQR</sequence>
<protein>
    <recommendedName>
        <fullName evidence="3">DUF3303 domain-containing protein</fullName>
    </recommendedName>
</protein>
<dbReference type="Proteomes" id="UP000028680">
    <property type="component" value="Chromosome"/>
</dbReference>
<gene>
    <name evidence="1" type="ORF">RCA23_c22550</name>
</gene>
<reference evidence="1 2" key="1">
    <citation type="journal article" date="2014" name="ISME J.">
        <title>Adaptation of an abundant Roseobacter RCA organism to pelagic systems revealed by genomic and transcriptomic analyses.</title>
        <authorList>
            <person name="Voget S."/>
            <person name="Wemheuer B."/>
            <person name="Brinkhoff T."/>
            <person name="Vollmers J."/>
            <person name="Dietrich S."/>
            <person name="Giebel H.A."/>
            <person name="Beardsley C."/>
            <person name="Sardemann C."/>
            <person name="Bakenhus I."/>
            <person name="Billerbeck S."/>
            <person name="Daniel R."/>
            <person name="Simon M."/>
        </authorList>
    </citation>
    <scope>NUCLEOTIDE SEQUENCE [LARGE SCALE GENOMIC DNA]</scope>
    <source>
        <strain evidence="1 2">RCA23</strain>
    </source>
</reference>
<dbReference type="Pfam" id="PF11746">
    <property type="entry name" value="DUF3303"/>
    <property type="match status" value="1"/>
</dbReference>
<name>A0AAN0RK94_9RHOB</name>
<evidence type="ECO:0000313" key="2">
    <source>
        <dbReference type="Proteomes" id="UP000028680"/>
    </source>
</evidence>
<proteinExistence type="predicted"/>
<dbReference type="EMBL" id="CP003984">
    <property type="protein sequence ID" value="AII87778.1"/>
    <property type="molecule type" value="Genomic_DNA"/>
</dbReference>
<dbReference type="AlphaFoldDB" id="A0AAN0RK94"/>
<organism evidence="1 2">
    <name type="scientific">Planktomarina temperata RCA23</name>
    <dbReference type="NCBI Taxonomy" id="666509"/>
    <lineage>
        <taxon>Bacteria</taxon>
        <taxon>Pseudomonadati</taxon>
        <taxon>Pseudomonadota</taxon>
        <taxon>Alphaproteobacteria</taxon>
        <taxon>Rhodobacterales</taxon>
        <taxon>Paracoccaceae</taxon>
        <taxon>Planktomarina</taxon>
    </lineage>
</organism>
<dbReference type="RefSeq" id="WP_044050446.1">
    <property type="nucleotide sequence ID" value="NZ_CP003984.1"/>
</dbReference>
<dbReference type="KEGG" id="ptp:RCA23_c22550"/>